<feature type="transmembrane region" description="Helical" evidence="1">
    <location>
        <begin position="105"/>
        <end position="122"/>
    </location>
</feature>
<keyword evidence="1" id="KW-1133">Transmembrane helix</keyword>
<comment type="caution">
    <text evidence="2">The sequence shown here is derived from an EMBL/GenBank/DDBJ whole genome shotgun (WGS) entry which is preliminary data.</text>
</comment>
<dbReference type="AlphaFoldDB" id="A0A4U5Q6U6"/>
<sequence length="138" mass="15918">MEWFYPKRRGPEWKQGWTGQTMSSVSSPPLPLLAIFGIVISLLWLSHYTGYKAQLHHSAINLQIFLVLLPILLILFMASYSTNWLLYYRLRSSQHDPDPRSSGSFPWGIAIFVVVLLMLLSYRSTFHSKWFGPLQGSD</sequence>
<accession>A0A4U5Q6U6</accession>
<organism evidence="2">
    <name type="scientific">Populus alba</name>
    <name type="common">White poplar</name>
    <dbReference type="NCBI Taxonomy" id="43335"/>
    <lineage>
        <taxon>Eukaryota</taxon>
        <taxon>Viridiplantae</taxon>
        <taxon>Streptophyta</taxon>
        <taxon>Embryophyta</taxon>
        <taxon>Tracheophyta</taxon>
        <taxon>Spermatophyta</taxon>
        <taxon>Magnoliopsida</taxon>
        <taxon>eudicotyledons</taxon>
        <taxon>Gunneridae</taxon>
        <taxon>Pentapetalae</taxon>
        <taxon>rosids</taxon>
        <taxon>fabids</taxon>
        <taxon>Malpighiales</taxon>
        <taxon>Salicaceae</taxon>
        <taxon>Saliceae</taxon>
        <taxon>Populus</taxon>
    </lineage>
</organism>
<keyword evidence="1" id="KW-0812">Transmembrane</keyword>
<keyword evidence="1" id="KW-0472">Membrane</keyword>
<evidence type="ECO:0008006" key="3">
    <source>
        <dbReference type="Google" id="ProtNLM"/>
    </source>
</evidence>
<evidence type="ECO:0000313" key="2">
    <source>
        <dbReference type="EMBL" id="TKS05461.1"/>
    </source>
</evidence>
<feature type="transmembrane region" description="Helical" evidence="1">
    <location>
        <begin position="30"/>
        <end position="50"/>
    </location>
</feature>
<dbReference type="PANTHER" id="PTHR33306:SF21">
    <property type="entry name" value="TRANSMEMBRANE PROTEIN"/>
    <property type="match status" value="1"/>
</dbReference>
<protein>
    <recommendedName>
        <fullName evidence="3">Transmembrane protein</fullName>
    </recommendedName>
</protein>
<dbReference type="EMBL" id="RCHU01000435">
    <property type="protein sequence ID" value="TKS05461.1"/>
    <property type="molecule type" value="Genomic_DNA"/>
</dbReference>
<feature type="transmembrane region" description="Helical" evidence="1">
    <location>
        <begin position="62"/>
        <end position="85"/>
    </location>
</feature>
<evidence type="ECO:0000256" key="1">
    <source>
        <dbReference type="SAM" id="Phobius"/>
    </source>
</evidence>
<gene>
    <name evidence="2" type="ORF">D5086_0000135580</name>
</gene>
<dbReference type="PANTHER" id="PTHR33306">
    <property type="entry name" value="EXPRESSED PROTEIN-RELATED-RELATED"/>
    <property type="match status" value="1"/>
</dbReference>
<reference evidence="2" key="1">
    <citation type="submission" date="2018-10" db="EMBL/GenBank/DDBJ databases">
        <title>Population genomic analysis revealed the cold adaptation of white poplar.</title>
        <authorList>
            <person name="Liu Y.-J."/>
        </authorList>
    </citation>
    <scope>NUCLEOTIDE SEQUENCE [LARGE SCALE GENOMIC DNA]</scope>
    <source>
        <strain evidence="2">PAL-ZL1</strain>
    </source>
</reference>
<name>A0A4U5Q6U6_POPAL</name>
<proteinExistence type="predicted"/>
<dbReference type="STRING" id="43335.A0A4U5Q6U6"/>